<dbReference type="Pfam" id="PF13412">
    <property type="entry name" value="HTH_24"/>
    <property type="match status" value="1"/>
</dbReference>
<dbReference type="HOGENOM" id="CLU_084118_0_0_2"/>
<name>B8GG48_METPE</name>
<dbReference type="Gene3D" id="1.10.10.10">
    <property type="entry name" value="Winged helix-like DNA-binding domain superfamily/Winged helix DNA-binding domain"/>
    <property type="match status" value="2"/>
</dbReference>
<dbReference type="AlphaFoldDB" id="B8GG48"/>
<dbReference type="GO" id="GO:0003677">
    <property type="term" value="F:DNA binding"/>
    <property type="evidence" value="ECO:0007669"/>
    <property type="project" value="InterPro"/>
</dbReference>
<gene>
    <name evidence="3" type="ordered locus">Mpal_0760</name>
</gene>
<feature type="transmembrane region" description="Helical" evidence="1">
    <location>
        <begin position="53"/>
        <end position="75"/>
    </location>
</feature>
<keyword evidence="1" id="KW-0812">Transmembrane</keyword>
<keyword evidence="1" id="KW-1133">Transmembrane helix</keyword>
<dbReference type="InterPro" id="IPR056504">
    <property type="entry name" value="HTH_HVO_0163_N"/>
</dbReference>
<dbReference type="EMBL" id="CP001338">
    <property type="protein sequence ID" value="ACL16122.1"/>
    <property type="molecule type" value="Genomic_DNA"/>
</dbReference>
<dbReference type="InterPro" id="IPR012318">
    <property type="entry name" value="HTH_CRP"/>
</dbReference>
<keyword evidence="1" id="KW-0472">Membrane</keyword>
<dbReference type="Proteomes" id="UP000002457">
    <property type="component" value="Chromosome"/>
</dbReference>
<dbReference type="OrthoDB" id="28610at2157"/>
<dbReference type="InterPro" id="IPR036390">
    <property type="entry name" value="WH_DNA-bd_sf"/>
</dbReference>
<dbReference type="InterPro" id="IPR036388">
    <property type="entry name" value="WH-like_DNA-bd_sf"/>
</dbReference>
<keyword evidence="4" id="KW-1185">Reference proteome</keyword>
<dbReference type="eggNOG" id="arCOG02611">
    <property type="taxonomic scope" value="Archaea"/>
</dbReference>
<organism evidence="3 4">
    <name type="scientific">Methanosphaerula palustris (strain ATCC BAA-1556 / DSM 19958 / E1-9c)</name>
    <dbReference type="NCBI Taxonomy" id="521011"/>
    <lineage>
        <taxon>Archaea</taxon>
        <taxon>Methanobacteriati</taxon>
        <taxon>Methanobacteriota</taxon>
        <taxon>Stenosarchaea group</taxon>
        <taxon>Methanomicrobia</taxon>
        <taxon>Methanomicrobiales</taxon>
        <taxon>Methanoregulaceae</taxon>
        <taxon>Methanosphaerula</taxon>
    </lineage>
</organism>
<dbReference type="PROSITE" id="PS50987">
    <property type="entry name" value="HTH_ARSR_2"/>
    <property type="match status" value="1"/>
</dbReference>
<proteinExistence type="predicted"/>
<dbReference type="InterPro" id="IPR001845">
    <property type="entry name" value="HTH_ArsR_DNA-bd_dom"/>
</dbReference>
<dbReference type="SMART" id="SM00419">
    <property type="entry name" value="HTH_CRP"/>
    <property type="match status" value="1"/>
</dbReference>
<dbReference type="PANTHER" id="PTHR36216">
    <property type="entry name" value="TRANSCRIPTIONAL REGULATOR, TRMB"/>
    <property type="match status" value="1"/>
</dbReference>
<evidence type="ECO:0000256" key="1">
    <source>
        <dbReference type="SAM" id="Phobius"/>
    </source>
</evidence>
<dbReference type="KEGG" id="mpl:Mpal_0760"/>
<dbReference type="SMART" id="SM00418">
    <property type="entry name" value="HTH_ARSR"/>
    <property type="match status" value="1"/>
</dbReference>
<dbReference type="InterPro" id="IPR011991">
    <property type="entry name" value="ArsR-like_HTH"/>
</dbReference>
<dbReference type="CDD" id="cd00090">
    <property type="entry name" value="HTH_ARSR"/>
    <property type="match status" value="1"/>
</dbReference>
<dbReference type="PANTHER" id="PTHR36216:SF1">
    <property type="entry name" value="HTH ARSR-TYPE DOMAIN-CONTAINING PROTEIN"/>
    <property type="match status" value="1"/>
</dbReference>
<feature type="domain" description="HTH arsR-type" evidence="2">
    <location>
        <begin position="153"/>
        <end position="247"/>
    </location>
</feature>
<evidence type="ECO:0000259" key="2">
    <source>
        <dbReference type="PROSITE" id="PS50987"/>
    </source>
</evidence>
<dbReference type="SUPFAM" id="SSF46785">
    <property type="entry name" value="Winged helix' DNA-binding domain"/>
    <property type="match status" value="2"/>
</dbReference>
<protein>
    <submittedName>
        <fullName evidence="3">Transcriptional regulator, ArsR family</fullName>
    </submittedName>
</protein>
<dbReference type="STRING" id="521011.Mpal_0760"/>
<accession>B8GG48</accession>
<evidence type="ECO:0000313" key="3">
    <source>
        <dbReference type="EMBL" id="ACL16122.1"/>
    </source>
</evidence>
<dbReference type="Pfam" id="PF24266">
    <property type="entry name" value="HTH_HVO_0163_N"/>
    <property type="match status" value="1"/>
</dbReference>
<sequence precursor="true">MRPFPVFFLVATVLLLMLIVPFVSAQEYIVQSGYDSPVTPDAESRVPVPVPFYALPLWVILAQLVLVPYELLLTIKFWAYLGIRRISSANVLDQEVRAQIYDHIKKNPGIHLRGLAGEMEMKMGTLRYHLNILRITHKIAVSEDVASVRFYENSGTYSLEEQHILKYLRNETTRKILSVLIDRPMVTRQEIADAVGVSGPSVSWHMKRLEDDNIITTRREGRVTAYEIPVPVARYISRQIQTPVRANG</sequence>
<dbReference type="GO" id="GO:0003700">
    <property type="term" value="F:DNA-binding transcription factor activity"/>
    <property type="evidence" value="ECO:0007669"/>
    <property type="project" value="InterPro"/>
</dbReference>
<reference evidence="3 4" key="1">
    <citation type="journal article" date="2015" name="Genome Announc.">
        <title>Complete Genome Sequence of Methanosphaerula palustris E1-9CT, a Hydrogenotrophic Methanogen Isolated from a Minerotrophic Fen Peatland.</title>
        <authorList>
            <person name="Cadillo-Quiroz H."/>
            <person name="Browne P."/>
            <person name="Kyrpides N."/>
            <person name="Woyke T."/>
            <person name="Goodwin L."/>
            <person name="Detter C."/>
            <person name="Yavitt J.B."/>
            <person name="Zinder S.H."/>
        </authorList>
    </citation>
    <scope>NUCLEOTIDE SEQUENCE [LARGE SCALE GENOMIC DNA]</scope>
    <source>
        <strain evidence="4">ATCC BAA-1556 / DSM 19958 / E1-9c</strain>
    </source>
</reference>
<evidence type="ECO:0000313" key="4">
    <source>
        <dbReference type="Proteomes" id="UP000002457"/>
    </source>
</evidence>
<dbReference type="PRINTS" id="PR00778">
    <property type="entry name" value="HTHARSR"/>
</dbReference>